<evidence type="ECO:0000256" key="1">
    <source>
        <dbReference type="ARBA" id="ARBA00008056"/>
    </source>
</evidence>
<comment type="caution">
    <text evidence="7">The sequence shown here is derived from an EMBL/GenBank/DDBJ whole genome shotgun (WGS) entry which is preliminary data.</text>
</comment>
<dbReference type="Proteomes" id="UP000604825">
    <property type="component" value="Unassembled WGS sequence"/>
</dbReference>
<accession>A0A811RHF6</accession>
<evidence type="ECO:0000256" key="2">
    <source>
        <dbReference type="ARBA" id="ARBA00022723"/>
    </source>
</evidence>
<protein>
    <recommendedName>
        <fullName evidence="6">Fe2OG dioxygenase domain-containing protein</fullName>
    </recommendedName>
</protein>
<comment type="similarity">
    <text evidence="1 5">Belongs to the iron/ascorbate-dependent oxidoreductase family.</text>
</comment>
<reference evidence="7" key="1">
    <citation type="submission" date="2020-10" db="EMBL/GenBank/DDBJ databases">
        <authorList>
            <person name="Han B."/>
            <person name="Lu T."/>
            <person name="Zhao Q."/>
            <person name="Huang X."/>
            <person name="Zhao Y."/>
        </authorList>
    </citation>
    <scope>NUCLEOTIDE SEQUENCE</scope>
</reference>
<sequence length="357" mass="40340">MASERRLAQVGTTIPVRNVQDLAACDAGDLTAEALERYIRPDIDKDAVLYEHSGELPVVDLGRLLNPQSWEEEAAKLRSACEEWGFFQVLSHGVPEEVMANIKRDIQEFFQLPLHVKNCYAQTPGDLQGYGQAYVVSNDQKLDWSDMLAIITQPPAARDMKHWPTQPLTFRKSLEDYSFELKKVAHSIATAIGRILNIDPELMSDKYAVQVLRMNYYPPCTSMPEKVLGFSPHSDGSFFTILSQVNSVQGLQIRRHDAWIPVKPHPEALLVNVGDLLEIMTNGKFKSIEHRVIINACNERLSVSAFHNPKFDGVVSPVMGSTTEKVLYKTVKVEDYFAHYMSNKLDGKRALDYVKLF</sequence>
<proteinExistence type="inferred from homology"/>
<dbReference type="FunFam" id="2.60.120.330:FF:000079">
    <property type="entry name" value="Protein SRG1"/>
    <property type="match status" value="1"/>
</dbReference>
<gene>
    <name evidence="7" type="ORF">NCGR_LOCUS52600</name>
</gene>
<feature type="domain" description="Fe2OG dioxygenase" evidence="6">
    <location>
        <begin position="207"/>
        <end position="309"/>
    </location>
</feature>
<dbReference type="Gene3D" id="2.60.120.330">
    <property type="entry name" value="B-lactam Antibiotic, Isopenicillin N Synthase, Chain"/>
    <property type="match status" value="1"/>
</dbReference>
<keyword evidence="8" id="KW-1185">Reference proteome</keyword>
<dbReference type="Pfam" id="PF14226">
    <property type="entry name" value="DIOX_N"/>
    <property type="match status" value="1"/>
</dbReference>
<evidence type="ECO:0000256" key="5">
    <source>
        <dbReference type="RuleBase" id="RU003682"/>
    </source>
</evidence>
<keyword evidence="4 5" id="KW-0408">Iron</keyword>
<keyword evidence="3 5" id="KW-0560">Oxidoreductase</keyword>
<name>A0A811RHF6_9POAL</name>
<dbReference type="Pfam" id="PF03171">
    <property type="entry name" value="2OG-FeII_Oxy"/>
    <property type="match status" value="1"/>
</dbReference>
<dbReference type="InterPro" id="IPR027443">
    <property type="entry name" value="IPNS-like_sf"/>
</dbReference>
<dbReference type="InterPro" id="IPR026992">
    <property type="entry name" value="DIOX_N"/>
</dbReference>
<dbReference type="AlphaFoldDB" id="A0A811RHF6"/>
<dbReference type="PROSITE" id="PS51471">
    <property type="entry name" value="FE2OG_OXY"/>
    <property type="match status" value="1"/>
</dbReference>
<evidence type="ECO:0000313" key="7">
    <source>
        <dbReference type="EMBL" id="CAD6269296.1"/>
    </source>
</evidence>
<dbReference type="PANTHER" id="PTHR47991">
    <property type="entry name" value="OXOGLUTARATE/IRON-DEPENDENT DIOXYGENASE"/>
    <property type="match status" value="1"/>
</dbReference>
<dbReference type="OrthoDB" id="288590at2759"/>
<dbReference type="GO" id="GO:0016491">
    <property type="term" value="F:oxidoreductase activity"/>
    <property type="evidence" value="ECO:0007669"/>
    <property type="project" value="UniProtKB-KW"/>
</dbReference>
<evidence type="ECO:0000256" key="3">
    <source>
        <dbReference type="ARBA" id="ARBA00023002"/>
    </source>
</evidence>
<evidence type="ECO:0000256" key="4">
    <source>
        <dbReference type="ARBA" id="ARBA00023004"/>
    </source>
</evidence>
<keyword evidence="2 5" id="KW-0479">Metal-binding</keyword>
<dbReference type="InterPro" id="IPR050295">
    <property type="entry name" value="Plant_2OG-oxidoreductases"/>
</dbReference>
<organism evidence="7 8">
    <name type="scientific">Miscanthus lutarioriparius</name>
    <dbReference type="NCBI Taxonomy" id="422564"/>
    <lineage>
        <taxon>Eukaryota</taxon>
        <taxon>Viridiplantae</taxon>
        <taxon>Streptophyta</taxon>
        <taxon>Embryophyta</taxon>
        <taxon>Tracheophyta</taxon>
        <taxon>Spermatophyta</taxon>
        <taxon>Magnoliopsida</taxon>
        <taxon>Liliopsida</taxon>
        <taxon>Poales</taxon>
        <taxon>Poaceae</taxon>
        <taxon>PACMAD clade</taxon>
        <taxon>Panicoideae</taxon>
        <taxon>Andropogonodae</taxon>
        <taxon>Andropogoneae</taxon>
        <taxon>Saccharinae</taxon>
        <taxon>Miscanthus</taxon>
    </lineage>
</organism>
<dbReference type="InterPro" id="IPR044861">
    <property type="entry name" value="IPNS-like_FE2OG_OXY"/>
</dbReference>
<evidence type="ECO:0000259" key="6">
    <source>
        <dbReference type="PROSITE" id="PS51471"/>
    </source>
</evidence>
<dbReference type="GO" id="GO:0046872">
    <property type="term" value="F:metal ion binding"/>
    <property type="evidence" value="ECO:0007669"/>
    <property type="project" value="UniProtKB-KW"/>
</dbReference>
<dbReference type="EMBL" id="CAJGYO010000015">
    <property type="protein sequence ID" value="CAD6269296.1"/>
    <property type="molecule type" value="Genomic_DNA"/>
</dbReference>
<dbReference type="InterPro" id="IPR005123">
    <property type="entry name" value="Oxoglu/Fe-dep_dioxygenase_dom"/>
</dbReference>
<evidence type="ECO:0000313" key="8">
    <source>
        <dbReference type="Proteomes" id="UP000604825"/>
    </source>
</evidence>
<dbReference type="SUPFAM" id="SSF51197">
    <property type="entry name" value="Clavaminate synthase-like"/>
    <property type="match status" value="1"/>
</dbReference>